<sequence>MIYAPVFAVASASSSFVFVSAFHLLPVGSCMYTACVCVCASVLLRNVNEIARHCVTVAPRSAHARRGELREKVQG</sequence>
<name>A0A061IST0_TRYRA</name>
<keyword evidence="2" id="KW-1185">Reference proteome</keyword>
<accession>A0A061IST0</accession>
<gene>
    <name evidence="1" type="ORF">TRSC58_07632</name>
</gene>
<dbReference type="VEuPathDB" id="TriTrypDB:TRSC58_07632"/>
<evidence type="ECO:0000313" key="1">
    <source>
        <dbReference type="EMBL" id="ESL04836.1"/>
    </source>
</evidence>
<dbReference type="EMBL" id="AUPL01008420">
    <property type="protein sequence ID" value="ESL04836.1"/>
    <property type="molecule type" value="Genomic_DNA"/>
</dbReference>
<dbReference type="AlphaFoldDB" id="A0A061IST0"/>
<evidence type="ECO:0000313" key="2">
    <source>
        <dbReference type="Proteomes" id="UP000031737"/>
    </source>
</evidence>
<proteinExistence type="predicted"/>
<organism evidence="1 2">
    <name type="scientific">Trypanosoma rangeli SC58</name>
    <dbReference type="NCBI Taxonomy" id="429131"/>
    <lineage>
        <taxon>Eukaryota</taxon>
        <taxon>Discoba</taxon>
        <taxon>Euglenozoa</taxon>
        <taxon>Kinetoplastea</taxon>
        <taxon>Metakinetoplastina</taxon>
        <taxon>Trypanosomatida</taxon>
        <taxon>Trypanosomatidae</taxon>
        <taxon>Trypanosoma</taxon>
        <taxon>Herpetosoma</taxon>
    </lineage>
</organism>
<reference evidence="1 2" key="1">
    <citation type="submission" date="2013-07" db="EMBL/GenBank/DDBJ databases">
        <authorList>
            <person name="Stoco P.H."/>
            <person name="Wagner G."/>
            <person name="Gerber A."/>
            <person name="Zaha A."/>
            <person name="Thompson C."/>
            <person name="Bartholomeu D.C."/>
            <person name="Luckemeyer D.D."/>
            <person name="Bahia D."/>
            <person name="Loreto E."/>
            <person name="Prestes E.B."/>
            <person name="Lima F.M."/>
            <person name="Rodrigues-Luiz G."/>
            <person name="Vallejo G.A."/>
            <person name="Filho J.F."/>
            <person name="Monteiro K.M."/>
            <person name="Tyler K.M."/>
            <person name="de Almeida L.G."/>
            <person name="Ortiz M.F."/>
            <person name="Siervo M.A."/>
            <person name="de Moraes M.H."/>
            <person name="Cunha O.L."/>
            <person name="Mendonca-Neto R."/>
            <person name="Silva R."/>
            <person name="Teixeira S.M."/>
            <person name="Murta S.M."/>
            <person name="Sincero T.C."/>
            <person name="Mendes T.A."/>
            <person name="Urmenyi T.P."/>
            <person name="Silva V.G."/>
            <person name="da Rocha W.D."/>
            <person name="Andersson B."/>
            <person name="Romanha A.J."/>
            <person name="Steindel M."/>
            <person name="de Vasconcelos A.T."/>
            <person name="Grisard E.C."/>
        </authorList>
    </citation>
    <scope>NUCLEOTIDE SEQUENCE [LARGE SCALE GENOMIC DNA]</scope>
    <source>
        <strain evidence="1 2">SC58</strain>
    </source>
</reference>
<comment type="caution">
    <text evidence="1">The sequence shown here is derived from an EMBL/GenBank/DDBJ whole genome shotgun (WGS) entry which is preliminary data.</text>
</comment>
<dbReference type="Proteomes" id="UP000031737">
    <property type="component" value="Unassembled WGS sequence"/>
</dbReference>
<protein>
    <submittedName>
        <fullName evidence="1">Uncharacterized protein</fullName>
    </submittedName>
</protein>